<dbReference type="EMBL" id="WVTD01000030">
    <property type="protein sequence ID" value="MYM00146.1"/>
    <property type="molecule type" value="Genomic_DNA"/>
</dbReference>
<comment type="similarity">
    <text evidence="1">Belongs to the LysR transcriptional regulatory family.</text>
</comment>
<dbReference type="AlphaFoldDB" id="A0A7X4GKY2"/>
<keyword evidence="8" id="KW-1185">Reference proteome</keyword>
<dbReference type="FunFam" id="1.10.10.10:FF:000001">
    <property type="entry name" value="LysR family transcriptional regulator"/>
    <property type="match status" value="1"/>
</dbReference>
<dbReference type="GO" id="GO:0003700">
    <property type="term" value="F:DNA-binding transcription factor activity"/>
    <property type="evidence" value="ECO:0007669"/>
    <property type="project" value="InterPro"/>
</dbReference>
<dbReference type="InterPro" id="IPR000847">
    <property type="entry name" value="LysR_HTH_N"/>
</dbReference>
<dbReference type="SUPFAM" id="SSF53850">
    <property type="entry name" value="Periplasmic binding protein-like II"/>
    <property type="match status" value="1"/>
</dbReference>
<evidence type="ECO:0000256" key="2">
    <source>
        <dbReference type="ARBA" id="ARBA00023015"/>
    </source>
</evidence>
<keyword evidence="2" id="KW-0805">Transcription regulation</keyword>
<feature type="domain" description="HTH lysR-type" evidence="6">
    <location>
        <begin position="23"/>
        <end position="80"/>
    </location>
</feature>
<dbReference type="Gene3D" id="1.10.10.10">
    <property type="entry name" value="Winged helix-like DNA-binding domain superfamily/Winged helix DNA-binding domain"/>
    <property type="match status" value="1"/>
</dbReference>
<dbReference type="PANTHER" id="PTHR30293:SF0">
    <property type="entry name" value="NITROGEN ASSIMILATION REGULATORY PROTEIN NAC"/>
    <property type="match status" value="1"/>
</dbReference>
<dbReference type="Pfam" id="PF00126">
    <property type="entry name" value="HTH_1"/>
    <property type="match status" value="1"/>
</dbReference>
<reference evidence="7 8" key="1">
    <citation type="submission" date="2019-12" db="EMBL/GenBank/DDBJ databases">
        <authorList>
            <person name="Feng G."/>
            <person name="Zhu H."/>
        </authorList>
    </citation>
    <scope>NUCLEOTIDE SEQUENCE [LARGE SCALE GENOMIC DNA]</scope>
    <source>
        <strain evidence="7 8">FGD1</strain>
    </source>
</reference>
<dbReference type="PANTHER" id="PTHR30293">
    <property type="entry name" value="TRANSCRIPTIONAL REGULATORY PROTEIN NAC-RELATED"/>
    <property type="match status" value="1"/>
</dbReference>
<evidence type="ECO:0000313" key="7">
    <source>
        <dbReference type="EMBL" id="MYM00146.1"/>
    </source>
</evidence>
<evidence type="ECO:0000313" key="8">
    <source>
        <dbReference type="Proteomes" id="UP000465810"/>
    </source>
</evidence>
<dbReference type="InterPro" id="IPR005119">
    <property type="entry name" value="LysR_subst-bd"/>
</dbReference>
<sequence length="350" mass="38788">MNREDCKCPKKWADLAIDRRDAMELRHLRYFAGMVEAGSLMKASERLHVAQPSLSVHLSNLEVELGTTLVTRSNRGIELTDDGRLLYERAVVILKHHQDAINALKARKGKPKGLVSIGLPSTLPGIISAQLYTMLRSELPDVRLYIADASTAAIYEWLHEGKLDLAVLFSLPENSGVDLIPLYVDEFCLVGKPANKPVPAEIEFEEILNFPLVMPCRSTAWRKILDDVAERRGKALHSVIETESLSALRSMALSGECYALLPRSSVIEEVRDGRLQARRIVNPDMRGVMSIGSLSGRELGRAATEVRDIVVRACAALRDDLPLETEQPSQSHVLRVKPSTLFPIPASATR</sequence>
<dbReference type="SUPFAM" id="SSF46785">
    <property type="entry name" value="Winged helix' DNA-binding domain"/>
    <property type="match status" value="1"/>
</dbReference>
<dbReference type="Pfam" id="PF03466">
    <property type="entry name" value="LysR_substrate"/>
    <property type="match status" value="1"/>
</dbReference>
<dbReference type="Gene3D" id="3.40.190.290">
    <property type="match status" value="1"/>
</dbReference>
<evidence type="ECO:0000256" key="5">
    <source>
        <dbReference type="ARBA" id="ARBA00023163"/>
    </source>
</evidence>
<dbReference type="Proteomes" id="UP000465810">
    <property type="component" value="Unassembled WGS sequence"/>
</dbReference>
<evidence type="ECO:0000256" key="1">
    <source>
        <dbReference type="ARBA" id="ARBA00009437"/>
    </source>
</evidence>
<keyword evidence="5" id="KW-0804">Transcription</keyword>
<keyword evidence="4" id="KW-0010">Activator</keyword>
<dbReference type="InterPro" id="IPR036388">
    <property type="entry name" value="WH-like_DNA-bd_sf"/>
</dbReference>
<organism evidence="7 8">
    <name type="scientific">Novosphingobium silvae</name>
    <dbReference type="NCBI Taxonomy" id="2692619"/>
    <lineage>
        <taxon>Bacteria</taxon>
        <taxon>Pseudomonadati</taxon>
        <taxon>Pseudomonadota</taxon>
        <taxon>Alphaproteobacteria</taxon>
        <taxon>Sphingomonadales</taxon>
        <taxon>Sphingomonadaceae</taxon>
        <taxon>Novosphingobium</taxon>
    </lineage>
</organism>
<gene>
    <name evidence="7" type="ORF">GR702_20550</name>
</gene>
<evidence type="ECO:0000256" key="4">
    <source>
        <dbReference type="ARBA" id="ARBA00023159"/>
    </source>
</evidence>
<dbReference type="PROSITE" id="PS50931">
    <property type="entry name" value="HTH_LYSR"/>
    <property type="match status" value="1"/>
</dbReference>
<dbReference type="PRINTS" id="PR00039">
    <property type="entry name" value="HTHLYSR"/>
</dbReference>
<accession>A0A7X4GKY2</accession>
<evidence type="ECO:0000259" key="6">
    <source>
        <dbReference type="PROSITE" id="PS50931"/>
    </source>
</evidence>
<keyword evidence="3" id="KW-0238">DNA-binding</keyword>
<evidence type="ECO:0000256" key="3">
    <source>
        <dbReference type="ARBA" id="ARBA00023125"/>
    </source>
</evidence>
<dbReference type="InterPro" id="IPR036390">
    <property type="entry name" value="WH_DNA-bd_sf"/>
</dbReference>
<dbReference type="GO" id="GO:0003677">
    <property type="term" value="F:DNA binding"/>
    <property type="evidence" value="ECO:0007669"/>
    <property type="project" value="UniProtKB-KW"/>
</dbReference>
<name>A0A7X4GKY2_9SPHN</name>
<proteinExistence type="inferred from homology"/>
<protein>
    <submittedName>
        <fullName evidence="7">LysR family transcriptional regulator</fullName>
    </submittedName>
</protein>
<dbReference type="GO" id="GO:2000142">
    <property type="term" value="P:regulation of DNA-templated transcription initiation"/>
    <property type="evidence" value="ECO:0007669"/>
    <property type="project" value="TreeGrafter"/>
</dbReference>
<comment type="caution">
    <text evidence="7">The sequence shown here is derived from an EMBL/GenBank/DDBJ whole genome shotgun (WGS) entry which is preliminary data.</text>
</comment>